<reference evidence="9 10" key="1">
    <citation type="journal article" date="2017" name="Chemistry">
        <title>Isolation, Biosynthesis and Chemical Modifications of Rubterolones A-F: Rare Tropolone Alkaloids from Actinomadura sp. 5-2.</title>
        <authorList>
            <person name="Guo H."/>
            <person name="Benndorf R."/>
            <person name="Leichnitz D."/>
            <person name="Klassen J.L."/>
            <person name="Vollmers J."/>
            <person name="Gorls H."/>
            <person name="Steinacker M."/>
            <person name="Weigel C."/>
            <person name="Dahse H.M."/>
            <person name="Kaster A.K."/>
            <person name="de Beer Z.W."/>
            <person name="Poulsen M."/>
            <person name="Beemelmanns C."/>
        </authorList>
    </citation>
    <scope>NUCLEOTIDE SEQUENCE [LARGE SCALE GENOMIC DNA]</scope>
    <source>
        <strain evidence="9 10">5-2</strain>
    </source>
</reference>
<evidence type="ECO:0000256" key="3">
    <source>
        <dbReference type="ARBA" id="ARBA00022475"/>
    </source>
</evidence>
<evidence type="ECO:0000256" key="2">
    <source>
        <dbReference type="ARBA" id="ARBA00022448"/>
    </source>
</evidence>
<name>A0A2P4UCP9_9ACTN</name>
<feature type="transmembrane region" description="Helical" evidence="7">
    <location>
        <begin position="95"/>
        <end position="117"/>
    </location>
</feature>
<comment type="caution">
    <text evidence="9">The sequence shown here is derived from an EMBL/GenBank/DDBJ whole genome shotgun (WGS) entry which is preliminary data.</text>
</comment>
<evidence type="ECO:0000259" key="8">
    <source>
        <dbReference type="PROSITE" id="PS50850"/>
    </source>
</evidence>
<dbReference type="PANTHER" id="PTHR23517">
    <property type="entry name" value="RESISTANCE PROTEIN MDTM, PUTATIVE-RELATED-RELATED"/>
    <property type="match status" value="1"/>
</dbReference>
<feature type="domain" description="Major facilitator superfamily (MFS) profile" evidence="8">
    <location>
        <begin position="1"/>
        <end position="380"/>
    </location>
</feature>
<organism evidence="9 10">
    <name type="scientific">Actinomadura rubteroloni</name>
    <dbReference type="NCBI Taxonomy" id="1926885"/>
    <lineage>
        <taxon>Bacteria</taxon>
        <taxon>Bacillati</taxon>
        <taxon>Actinomycetota</taxon>
        <taxon>Actinomycetes</taxon>
        <taxon>Streptosporangiales</taxon>
        <taxon>Thermomonosporaceae</taxon>
        <taxon>Actinomadura</taxon>
    </lineage>
</organism>
<dbReference type="SUPFAM" id="SSF103473">
    <property type="entry name" value="MFS general substrate transporter"/>
    <property type="match status" value="1"/>
</dbReference>
<protein>
    <submittedName>
        <fullName evidence="9">Bicyclomycin/multidrug efflux system</fullName>
    </submittedName>
</protein>
<keyword evidence="5 7" id="KW-1133">Transmembrane helix</keyword>
<dbReference type="Proteomes" id="UP000242367">
    <property type="component" value="Unassembled WGS sequence"/>
</dbReference>
<feature type="transmembrane region" description="Helical" evidence="7">
    <location>
        <begin position="237"/>
        <end position="257"/>
    </location>
</feature>
<dbReference type="PROSITE" id="PS50850">
    <property type="entry name" value="MFS"/>
    <property type="match status" value="1"/>
</dbReference>
<feature type="transmembrane region" description="Helical" evidence="7">
    <location>
        <begin position="330"/>
        <end position="352"/>
    </location>
</feature>
<dbReference type="InterPro" id="IPR050171">
    <property type="entry name" value="MFS_Transporters"/>
</dbReference>
<dbReference type="PANTHER" id="PTHR23517:SF13">
    <property type="entry name" value="MAJOR FACILITATOR SUPERFAMILY MFS_1"/>
    <property type="match status" value="1"/>
</dbReference>
<keyword evidence="4 7" id="KW-0812">Transmembrane</keyword>
<evidence type="ECO:0000256" key="5">
    <source>
        <dbReference type="ARBA" id="ARBA00022989"/>
    </source>
</evidence>
<feature type="transmembrane region" description="Helical" evidence="7">
    <location>
        <begin position="158"/>
        <end position="180"/>
    </location>
</feature>
<keyword evidence="10" id="KW-1185">Reference proteome</keyword>
<keyword evidence="2" id="KW-0813">Transport</keyword>
<dbReference type="InterPro" id="IPR020846">
    <property type="entry name" value="MFS_dom"/>
</dbReference>
<gene>
    <name evidence="9" type="ORF">BTM25_50070</name>
</gene>
<keyword evidence="6 7" id="KW-0472">Membrane</keyword>
<proteinExistence type="predicted"/>
<evidence type="ECO:0000313" key="9">
    <source>
        <dbReference type="EMBL" id="POM22802.1"/>
    </source>
</evidence>
<dbReference type="Gene3D" id="1.20.1250.20">
    <property type="entry name" value="MFS general substrate transporter like domains"/>
    <property type="match status" value="1"/>
</dbReference>
<feature type="transmembrane region" description="Helical" evidence="7">
    <location>
        <begin position="289"/>
        <end position="309"/>
    </location>
</feature>
<evidence type="ECO:0000313" key="10">
    <source>
        <dbReference type="Proteomes" id="UP000242367"/>
    </source>
</evidence>
<feature type="transmembrane region" description="Helical" evidence="7">
    <location>
        <begin position="264"/>
        <end position="283"/>
    </location>
</feature>
<evidence type="ECO:0000256" key="1">
    <source>
        <dbReference type="ARBA" id="ARBA00004651"/>
    </source>
</evidence>
<dbReference type="GO" id="GO:0005886">
    <property type="term" value="C:plasma membrane"/>
    <property type="evidence" value="ECO:0007669"/>
    <property type="project" value="UniProtKB-SubCell"/>
</dbReference>
<sequence>MVFVAFAFTVGMLGTTLPTPLYGLYQQQFGFSNLMTTVIYAVYAGGVLLALLLFGRASDVLGRRPLLLAALATSALSAVLFLTDGGIPVLIAGRLVSGVSAGFLTGTGTVALVELVAPRHRPRAAMLATAVNMLGLGMGPLLAGLLAEYAPAPLRLPFLVHLALLAVAAVGVWRTPETVAAPRHELPRPQRPGVPPEVRPVFVPAALAVFAAFSVFGLLTAIEPGFLATLLHLTNRAVAGAVVFSMFAGSILGQTALSRVPGRLALRLGGVVLIAGLGAIAAALATSTLAPLVLGTVVVGIGQGLGFRAGMTAISEASPAARRAETVSSFFVVAYVGISVPVILVGVAAHAWGLRTAGLTFTGAVALVALTAFLLLLRRR</sequence>
<dbReference type="AlphaFoldDB" id="A0A2P4UCP9"/>
<keyword evidence="3" id="KW-1003">Cell membrane</keyword>
<dbReference type="Pfam" id="PF07690">
    <property type="entry name" value="MFS_1"/>
    <property type="match status" value="1"/>
</dbReference>
<evidence type="ECO:0000256" key="4">
    <source>
        <dbReference type="ARBA" id="ARBA00022692"/>
    </source>
</evidence>
<dbReference type="InterPro" id="IPR011701">
    <property type="entry name" value="MFS"/>
</dbReference>
<feature type="transmembrane region" description="Helical" evidence="7">
    <location>
        <begin position="201"/>
        <end position="222"/>
    </location>
</feature>
<feature type="transmembrane region" description="Helical" evidence="7">
    <location>
        <begin position="34"/>
        <end position="54"/>
    </location>
</feature>
<feature type="transmembrane region" description="Helical" evidence="7">
    <location>
        <begin position="66"/>
        <end position="83"/>
    </location>
</feature>
<dbReference type="GO" id="GO:0022857">
    <property type="term" value="F:transmembrane transporter activity"/>
    <property type="evidence" value="ECO:0007669"/>
    <property type="project" value="InterPro"/>
</dbReference>
<feature type="transmembrane region" description="Helical" evidence="7">
    <location>
        <begin position="124"/>
        <end position="146"/>
    </location>
</feature>
<dbReference type="InterPro" id="IPR036259">
    <property type="entry name" value="MFS_trans_sf"/>
</dbReference>
<evidence type="ECO:0000256" key="7">
    <source>
        <dbReference type="SAM" id="Phobius"/>
    </source>
</evidence>
<feature type="transmembrane region" description="Helical" evidence="7">
    <location>
        <begin position="358"/>
        <end position="377"/>
    </location>
</feature>
<accession>A0A2P4UCP9</accession>
<dbReference type="EMBL" id="MTBP01000004">
    <property type="protein sequence ID" value="POM22802.1"/>
    <property type="molecule type" value="Genomic_DNA"/>
</dbReference>
<comment type="subcellular location">
    <subcellularLocation>
        <location evidence="1">Cell membrane</location>
        <topology evidence="1">Multi-pass membrane protein</topology>
    </subcellularLocation>
</comment>
<evidence type="ECO:0000256" key="6">
    <source>
        <dbReference type="ARBA" id="ARBA00023136"/>
    </source>
</evidence>